<name>A0A6J6NKM7_9ZZZZ</name>
<evidence type="ECO:0000313" key="6">
    <source>
        <dbReference type="EMBL" id="CAB4686756.1"/>
    </source>
</evidence>
<dbReference type="SUPFAM" id="SSF56059">
    <property type="entry name" value="Glutathione synthetase ATP-binding domain-like"/>
    <property type="match status" value="1"/>
</dbReference>
<dbReference type="InterPro" id="IPR003781">
    <property type="entry name" value="CoA-bd"/>
</dbReference>
<dbReference type="EMBL" id="CAEZXB010000020">
    <property type="protein sequence ID" value="CAB4679784.1"/>
    <property type="molecule type" value="Genomic_DNA"/>
</dbReference>
<dbReference type="AlphaFoldDB" id="A0A6J6NKM7"/>
<dbReference type="InterPro" id="IPR051538">
    <property type="entry name" value="Acyl-CoA_Synth/Transferase"/>
</dbReference>
<dbReference type="Pfam" id="PF13549">
    <property type="entry name" value="ATP-grasp_5"/>
    <property type="match status" value="1"/>
</dbReference>
<reference evidence="6" key="1">
    <citation type="submission" date="2020-05" db="EMBL/GenBank/DDBJ databases">
        <authorList>
            <person name="Chiriac C."/>
            <person name="Salcher M."/>
            <person name="Ghai R."/>
            <person name="Kavagutti S V."/>
        </authorList>
    </citation>
    <scope>NUCLEOTIDE SEQUENCE</scope>
</reference>
<protein>
    <submittedName>
        <fullName evidence="6">Unannotated protein</fullName>
    </submittedName>
</protein>
<dbReference type="InterPro" id="IPR016102">
    <property type="entry name" value="Succinyl-CoA_synth-like"/>
</dbReference>
<dbReference type="PANTHER" id="PTHR43334">
    <property type="entry name" value="ACETATE--COA LIGASE [ADP-FORMING]"/>
    <property type="match status" value="1"/>
</dbReference>
<dbReference type="SUPFAM" id="SSF51735">
    <property type="entry name" value="NAD(P)-binding Rossmann-fold domains"/>
    <property type="match status" value="1"/>
</dbReference>
<dbReference type="EMBL" id="CAFBAA010000005">
    <property type="protein sequence ID" value="CAB4841299.1"/>
    <property type="molecule type" value="Genomic_DNA"/>
</dbReference>
<dbReference type="SMART" id="SM00881">
    <property type="entry name" value="CoA_binding"/>
    <property type="match status" value="1"/>
</dbReference>
<dbReference type="GO" id="GO:0043758">
    <property type="term" value="F:acetate-CoA ligase (ADP-forming) activity"/>
    <property type="evidence" value="ECO:0007669"/>
    <property type="project" value="InterPro"/>
</dbReference>
<evidence type="ECO:0000313" key="5">
    <source>
        <dbReference type="EMBL" id="CAB4679784.1"/>
    </source>
</evidence>
<dbReference type="Gene3D" id="3.30.470.20">
    <property type="entry name" value="ATP-grasp fold, B domain"/>
    <property type="match status" value="1"/>
</dbReference>
<dbReference type="InterPro" id="IPR036291">
    <property type="entry name" value="NAD(P)-bd_dom_sf"/>
</dbReference>
<keyword evidence="2" id="KW-0547">Nucleotide-binding</keyword>
<dbReference type="Pfam" id="PF13380">
    <property type="entry name" value="CoA_binding_2"/>
    <property type="match status" value="1"/>
</dbReference>
<dbReference type="PANTHER" id="PTHR43334:SF1">
    <property type="entry name" value="3-HYDROXYPROPIONATE--COA LIGASE [ADP-FORMING]"/>
    <property type="match status" value="1"/>
</dbReference>
<dbReference type="PROSITE" id="PS50975">
    <property type="entry name" value="ATP_GRASP"/>
    <property type="match status" value="1"/>
</dbReference>
<proteinExistence type="predicted"/>
<accession>A0A6J6NKM7</accession>
<dbReference type="InterPro" id="IPR032875">
    <property type="entry name" value="Succ_CoA_lig_flav_dom"/>
</dbReference>
<dbReference type="Pfam" id="PF13607">
    <property type="entry name" value="Succ_CoA_lig"/>
    <property type="match status" value="1"/>
</dbReference>
<dbReference type="Gene3D" id="3.30.1490.20">
    <property type="entry name" value="ATP-grasp fold, A domain"/>
    <property type="match status" value="1"/>
</dbReference>
<sequence>MTSLAPLWSAESIAIIGATERAGAMGRLPLDYLQRFGYQGKIFPVNPKGGTILGLDAYASINEVPQKVQLALIMVPATSVAQAVSDCAKAGVGVAVVMSSGFAEADAKGALAQIELVKIAKAGGMRLVGPNCIGSVGGAKKVLATFSPVFGSDSTRVESGSLALVSQSGALGYGTYSLAQERGLPIGVAVTTGNEADVTALEVASELAIDPDISGVLLYLEGLESVNALRTIASKKPTAILKAGRSSAGAAAAASHTGALASEDRVVDAAIKAAGAIRVNDVEHLLDAGAAFASKRTLTGKRVAIVTTSGGSGILAVDALEAEGLELAALDPKTMAALAEVIPAYGNATNPVDVTAAVMSEPGLFEKCLELVAADANVDAIVACFCVLTGTDVEKIANALVATRKVRDLPIVVARTGAAALAPQGATLLNAAQIPAFPTPERAVRALSILHAVSQPKKSSAVRAPLCTPLATPTDDVNEIELKNALASVGLPIPESLLATTASEALAGVERVGGRAVFKAVVPGLLHKSDAGGVLLDVHADGAELAFAQLKRLGGNVLVERFVPKGVEALVGITGSALGRVLTVGVGGVLTEIISDVALRLLPVTGDDVNEMIDQTRLTKLFAGARGAAAADREAFVNLVLRLSDATSDWPAMSELDINPVTVLPDGAWILDAAYVAPGTQVAHSQVAHSQVEH</sequence>
<keyword evidence="1" id="KW-0436">Ligase</keyword>
<evidence type="ECO:0000256" key="2">
    <source>
        <dbReference type="ARBA" id="ARBA00022741"/>
    </source>
</evidence>
<keyword evidence="3" id="KW-0067">ATP-binding</keyword>
<dbReference type="GO" id="GO:0005524">
    <property type="term" value="F:ATP binding"/>
    <property type="evidence" value="ECO:0007669"/>
    <property type="project" value="UniProtKB-KW"/>
</dbReference>
<dbReference type="InterPro" id="IPR013815">
    <property type="entry name" value="ATP_grasp_subdomain_1"/>
</dbReference>
<dbReference type="GO" id="GO:0046872">
    <property type="term" value="F:metal ion binding"/>
    <property type="evidence" value="ECO:0007669"/>
    <property type="project" value="InterPro"/>
</dbReference>
<dbReference type="EMBL" id="CAEZXN010000004">
    <property type="protein sequence ID" value="CAB4686756.1"/>
    <property type="molecule type" value="Genomic_DNA"/>
</dbReference>
<organism evidence="6">
    <name type="scientific">freshwater metagenome</name>
    <dbReference type="NCBI Taxonomy" id="449393"/>
    <lineage>
        <taxon>unclassified sequences</taxon>
        <taxon>metagenomes</taxon>
        <taxon>ecological metagenomes</taxon>
    </lineage>
</organism>
<gene>
    <name evidence="5" type="ORF">UFOPK2342_01054</name>
    <name evidence="6" type="ORF">UFOPK2423_00295</name>
    <name evidence="7" type="ORF">UFOPK3266_00352</name>
    <name evidence="8" type="ORF">UFOPK4367_01199</name>
</gene>
<dbReference type="SUPFAM" id="SSF52210">
    <property type="entry name" value="Succinyl-CoA synthetase domains"/>
    <property type="match status" value="2"/>
</dbReference>
<feature type="domain" description="ATP-grasp" evidence="4">
    <location>
        <begin position="483"/>
        <end position="691"/>
    </location>
</feature>
<dbReference type="Pfam" id="PF19045">
    <property type="entry name" value="Ligase_CoA_2"/>
    <property type="match status" value="1"/>
</dbReference>
<dbReference type="Gene3D" id="3.40.50.261">
    <property type="entry name" value="Succinyl-CoA synthetase domains"/>
    <property type="match status" value="2"/>
</dbReference>
<dbReference type="EMBL" id="CAFBRC010000091">
    <property type="protein sequence ID" value="CAB5077310.1"/>
    <property type="molecule type" value="Genomic_DNA"/>
</dbReference>
<evidence type="ECO:0000313" key="8">
    <source>
        <dbReference type="EMBL" id="CAB5077310.1"/>
    </source>
</evidence>
<dbReference type="Gene3D" id="3.40.50.720">
    <property type="entry name" value="NAD(P)-binding Rossmann-like Domain"/>
    <property type="match status" value="1"/>
</dbReference>
<evidence type="ECO:0000256" key="3">
    <source>
        <dbReference type="ARBA" id="ARBA00022840"/>
    </source>
</evidence>
<evidence type="ECO:0000256" key="1">
    <source>
        <dbReference type="ARBA" id="ARBA00022598"/>
    </source>
</evidence>
<dbReference type="InterPro" id="IPR011761">
    <property type="entry name" value="ATP-grasp"/>
</dbReference>
<dbReference type="InterPro" id="IPR043938">
    <property type="entry name" value="Ligase_CoA_dom"/>
</dbReference>
<evidence type="ECO:0000259" key="4">
    <source>
        <dbReference type="PROSITE" id="PS50975"/>
    </source>
</evidence>
<evidence type="ECO:0000313" key="7">
    <source>
        <dbReference type="EMBL" id="CAB4841299.1"/>
    </source>
</evidence>